<keyword evidence="11" id="KW-1185">Reference proteome</keyword>
<feature type="region of interest" description="Disordered" evidence="9">
    <location>
        <begin position="1"/>
        <end position="30"/>
    </location>
</feature>
<dbReference type="PANTHER" id="PTHR44215:SF1">
    <property type="entry name" value="WD REPEAT-CONTAINING PROTEIN 75"/>
    <property type="match status" value="1"/>
</dbReference>
<dbReference type="PROSITE" id="PS50294">
    <property type="entry name" value="WD_REPEATS_REGION"/>
    <property type="match status" value="1"/>
</dbReference>
<evidence type="ECO:0000256" key="4">
    <source>
        <dbReference type="ARBA" id="ARBA00022574"/>
    </source>
</evidence>
<evidence type="ECO:0000256" key="2">
    <source>
        <dbReference type="ARBA" id="ARBA00022517"/>
    </source>
</evidence>
<dbReference type="AlphaFoldDB" id="A0A8H5QAB6"/>
<dbReference type="SUPFAM" id="SSF50969">
    <property type="entry name" value="YVTN repeat-like/Quinoprotein amine dehydrogenase"/>
    <property type="match status" value="1"/>
</dbReference>
<evidence type="ECO:0000313" key="10">
    <source>
        <dbReference type="EMBL" id="KAF5610311.1"/>
    </source>
</evidence>
<comment type="caution">
    <text evidence="10">The sequence shown here is derived from an EMBL/GenBank/DDBJ whole genome shotgun (WGS) entry which is preliminary data.</text>
</comment>
<dbReference type="InterPro" id="IPR011044">
    <property type="entry name" value="Quino_amine_DH_bsu"/>
</dbReference>
<evidence type="ECO:0000256" key="1">
    <source>
        <dbReference type="ARBA" id="ARBA00004604"/>
    </source>
</evidence>
<dbReference type="PROSITE" id="PS50082">
    <property type="entry name" value="WD_REPEATS_2"/>
    <property type="match status" value="1"/>
</dbReference>
<protein>
    <submittedName>
        <fullName evidence="10">Small nucleolar ribonucleoprotein</fullName>
    </submittedName>
</protein>
<evidence type="ECO:0000256" key="5">
    <source>
        <dbReference type="ARBA" id="ARBA00022737"/>
    </source>
</evidence>
<accession>A0A8H5QAB6</accession>
<feature type="repeat" description="WD" evidence="8">
    <location>
        <begin position="362"/>
        <end position="403"/>
    </location>
</feature>
<feature type="compositionally biased region" description="Acidic residues" evidence="9">
    <location>
        <begin position="901"/>
        <end position="918"/>
    </location>
</feature>
<dbReference type="Proteomes" id="UP000547976">
    <property type="component" value="Unassembled WGS sequence"/>
</dbReference>
<dbReference type="InterPro" id="IPR015943">
    <property type="entry name" value="WD40/YVTN_repeat-like_dom_sf"/>
</dbReference>
<evidence type="ECO:0000256" key="7">
    <source>
        <dbReference type="ARBA" id="ARBA00023242"/>
    </source>
</evidence>
<dbReference type="GO" id="GO:0032040">
    <property type="term" value="C:small-subunit processome"/>
    <property type="evidence" value="ECO:0007669"/>
    <property type="project" value="InterPro"/>
</dbReference>
<sequence length="963" mass="104547">MAGHKSPRTKNDPTKKRKRDVTENDSRTKRLRAERKANKINGIKLENESGNGVVAEVNGISGALAEAGTREIEITRQFDDTEAGWRVSKPMGGRMLDIDPVLTENEQFLIIAYNTSIQVYSAVDSLLVRRIPITTAEPSDDKTAAAAHIVAMRQAKQNSNIVWVATSDGRVCEVDWTTSKTPEFFQTQSKTATAMALVTKKVAGRVQEIIFVAESDKPGRIEVVAYPASTTESEHKVLFVMKKPGNGLQLLETSEDGHVVGAVNDRLFFGVPSQRQFDNLASLDYEIYTFDIPDLASALDLRVYPRPVTSGKKSRQEAAAPVLDIIVGGARGSIYLYHDALARSQALAKSGSDKEPIQAQNFHWHRRAVHALKWSRDGNYVISGGSENSLVLWQMDTGKKDFLPHLSGSVENIVISANGSSYVVHLDDNSVMVISTAEMKPTAYVAGIQSAAINVTTPKDLLVQRTWTTPASVQRPIPAAISPTDQPRLHVCVGNGRQATMSGGFSAPLLQTFDLETFRSVSKQALARTQPTDVNITNKGHPIEEPVITHLAFSADGAWLASVDTWEPSQRDVDNVISDAKDQFIQERREVYLKFWEAQEGEEQIALVSRINAPHATNRNEAVLDLASNPVSTCFATIGTDGNVRLWRPKTRSQNGVVVKGPNGREVFTWSCSQIIAVGDGISQDSVIDLLESGVAQEPQGSIAFSEDGSTLFVAFGTAGSGVIYLIDAASGDVVKTLEGQWKGQLRSIRALSPFVIILSDELRVYDVVSDELRYGVVIPQSKANTLLQLAVDHTSGHFALALPANEGSLIAVFQPEDIEPLLVRSTPQRIVSLVSAPETSGFIALDDAAQVWVVAEGSDPSSLATVQPLEDLRLEGIDVNGSEAGLIDEDEDMASDIDDAEAEPVTEPEDVEMEDDDSHPSVIQQQHLADIFDAAPAFAAPPIEDLFYKVTGLLATKPLSAS</sequence>
<evidence type="ECO:0000256" key="6">
    <source>
        <dbReference type="ARBA" id="ARBA00023163"/>
    </source>
</evidence>
<evidence type="ECO:0000256" key="8">
    <source>
        <dbReference type="PROSITE-ProRule" id="PRU00221"/>
    </source>
</evidence>
<organism evidence="10 11">
    <name type="scientific">Gibberella subglutinans</name>
    <name type="common">Fusarium subglutinans</name>
    <dbReference type="NCBI Taxonomy" id="42677"/>
    <lineage>
        <taxon>Eukaryota</taxon>
        <taxon>Fungi</taxon>
        <taxon>Dikarya</taxon>
        <taxon>Ascomycota</taxon>
        <taxon>Pezizomycotina</taxon>
        <taxon>Sordariomycetes</taxon>
        <taxon>Hypocreomycetidae</taxon>
        <taxon>Hypocreales</taxon>
        <taxon>Nectriaceae</taxon>
        <taxon>Fusarium</taxon>
        <taxon>Fusarium fujikuroi species complex</taxon>
    </lineage>
</organism>
<name>A0A8H5QAB6_GIBSU</name>
<dbReference type="SUPFAM" id="SSF82171">
    <property type="entry name" value="DPP6 N-terminal domain-like"/>
    <property type="match status" value="1"/>
</dbReference>
<dbReference type="GO" id="GO:2000234">
    <property type="term" value="P:positive regulation of rRNA processing"/>
    <property type="evidence" value="ECO:0007669"/>
    <property type="project" value="TreeGrafter"/>
</dbReference>
<gene>
    <name evidence="10" type="ORF">FSUBG_3227</name>
</gene>
<keyword evidence="10" id="KW-0687">Ribonucleoprotein</keyword>
<dbReference type="PANTHER" id="PTHR44215">
    <property type="entry name" value="WD REPEAT-CONTAINING PROTEIN 75"/>
    <property type="match status" value="1"/>
</dbReference>
<dbReference type="InterPro" id="IPR001680">
    <property type="entry name" value="WD40_rpt"/>
</dbReference>
<dbReference type="Pfam" id="PF23869">
    <property type="entry name" value="Beta-prop_WDR75_1st"/>
    <property type="match status" value="1"/>
</dbReference>
<evidence type="ECO:0000256" key="3">
    <source>
        <dbReference type="ARBA" id="ARBA00022552"/>
    </source>
</evidence>
<feature type="compositionally biased region" description="Basic and acidic residues" evidence="9">
    <location>
        <begin position="9"/>
        <end position="28"/>
    </location>
</feature>
<dbReference type="GO" id="GO:0003723">
    <property type="term" value="F:RNA binding"/>
    <property type="evidence" value="ECO:0007669"/>
    <property type="project" value="InterPro"/>
</dbReference>
<dbReference type="Gene3D" id="2.130.10.10">
    <property type="entry name" value="YVTN repeat-like/Quinoprotein amine dehydrogenase"/>
    <property type="match status" value="2"/>
</dbReference>
<keyword evidence="4 8" id="KW-0853">WD repeat</keyword>
<keyword evidence="7" id="KW-0539">Nucleus</keyword>
<dbReference type="RefSeq" id="XP_036541188.1">
    <property type="nucleotide sequence ID" value="XM_036681085.1"/>
</dbReference>
<dbReference type="InterPro" id="IPR053826">
    <property type="entry name" value="WDR75"/>
</dbReference>
<reference evidence="10 11" key="1">
    <citation type="submission" date="2020-05" db="EMBL/GenBank/DDBJ databases">
        <title>Identification and distribution of gene clusters putatively required for synthesis of sphingolipid metabolism inhibitors in phylogenetically diverse species of the filamentous fungus Fusarium.</title>
        <authorList>
            <person name="Kim H.-S."/>
            <person name="Busman M."/>
            <person name="Brown D.W."/>
            <person name="Divon H."/>
            <person name="Uhlig S."/>
            <person name="Proctor R.H."/>
        </authorList>
    </citation>
    <scope>NUCLEOTIDE SEQUENCE [LARGE SCALE GENOMIC DNA]</scope>
    <source>
        <strain evidence="10 11">NRRL 66333</strain>
    </source>
</reference>
<comment type="subcellular location">
    <subcellularLocation>
        <location evidence="1">Nucleus</location>
        <location evidence="1">Nucleolus</location>
    </subcellularLocation>
</comment>
<dbReference type="GO" id="GO:0006364">
    <property type="term" value="P:rRNA processing"/>
    <property type="evidence" value="ECO:0007669"/>
    <property type="project" value="UniProtKB-KW"/>
</dbReference>
<keyword evidence="2" id="KW-0690">Ribosome biogenesis</keyword>
<dbReference type="EMBL" id="JAAOAV010000028">
    <property type="protein sequence ID" value="KAF5610311.1"/>
    <property type="molecule type" value="Genomic_DNA"/>
</dbReference>
<keyword evidence="3" id="KW-0698">rRNA processing</keyword>
<proteinExistence type="predicted"/>
<evidence type="ECO:0000256" key="9">
    <source>
        <dbReference type="SAM" id="MobiDB-lite"/>
    </source>
</evidence>
<dbReference type="SMART" id="SM00320">
    <property type="entry name" value="WD40"/>
    <property type="match status" value="2"/>
</dbReference>
<dbReference type="OrthoDB" id="4096at2759"/>
<evidence type="ECO:0000313" key="11">
    <source>
        <dbReference type="Proteomes" id="UP000547976"/>
    </source>
</evidence>
<dbReference type="GeneID" id="59315803"/>
<feature type="region of interest" description="Disordered" evidence="9">
    <location>
        <begin position="901"/>
        <end position="922"/>
    </location>
</feature>
<keyword evidence="5" id="KW-0677">Repeat</keyword>
<dbReference type="GO" id="GO:0045943">
    <property type="term" value="P:positive regulation of transcription by RNA polymerase I"/>
    <property type="evidence" value="ECO:0007669"/>
    <property type="project" value="InterPro"/>
</dbReference>
<keyword evidence="6" id="KW-0804">Transcription</keyword>